<keyword evidence="5" id="KW-1185">Reference proteome</keyword>
<evidence type="ECO:0000313" key="4">
    <source>
        <dbReference type="EMBL" id="MBK1706648.1"/>
    </source>
</evidence>
<evidence type="ECO:0000256" key="1">
    <source>
        <dbReference type="ARBA" id="ARBA00022741"/>
    </source>
</evidence>
<dbReference type="EMBL" id="NRSJ01000047">
    <property type="protein sequence ID" value="MBK1706648.1"/>
    <property type="molecule type" value="Genomic_DNA"/>
</dbReference>
<dbReference type="GO" id="GO:0004713">
    <property type="term" value="F:protein tyrosine kinase activity"/>
    <property type="evidence" value="ECO:0007669"/>
    <property type="project" value="TreeGrafter"/>
</dbReference>
<protein>
    <submittedName>
        <fullName evidence="4">Protein tyrosine kinase</fullName>
    </submittedName>
</protein>
<sequence length="301" mass="32597">MTKENDDSTSLIEQAARRLSEQASGSYSEPAVASASAAPEIDDHDLDHGDQVNIDLVSLKTQGYVTPDADRTRVAEEFRIIKRPLLENAFGRTASLVEQGNLIMVTSSLPGEGKTYSAINLAMSIAMEMDKTVLLVDADVGRARLHRALEIPSGPGLIDLLLKPSLDAGDVMLRTNVPKLRIITRGEYHPRANELLASGDMQRLVREFANRYEDRIIIFDAPPLLVTSEAVVLSGLVGQIVFVVEAHKSLQHTVKDALGLLDTSKPIGLVLNKARSFPGASYFGYGGYGYGYNYGPDGAGQ</sequence>
<evidence type="ECO:0000256" key="3">
    <source>
        <dbReference type="SAM" id="MobiDB-lite"/>
    </source>
</evidence>
<dbReference type="AlphaFoldDB" id="A0AAJ0U7I5"/>
<dbReference type="RefSeq" id="WP_200348116.1">
    <property type="nucleotide sequence ID" value="NZ_NRSJ01000047.1"/>
</dbReference>
<keyword evidence="4" id="KW-0808">Transferase</keyword>
<dbReference type="InterPro" id="IPR027417">
    <property type="entry name" value="P-loop_NTPase"/>
</dbReference>
<name>A0AAJ0U7I5_9GAMM</name>
<keyword evidence="1" id="KW-0547">Nucleotide-binding</keyword>
<dbReference type="NCBIfam" id="TIGR03018">
    <property type="entry name" value="pepcterm_TyrKin"/>
    <property type="match status" value="1"/>
</dbReference>
<organism evidence="4 5">
    <name type="scientific">Halochromatium glycolicum</name>
    <dbReference type="NCBI Taxonomy" id="85075"/>
    <lineage>
        <taxon>Bacteria</taxon>
        <taxon>Pseudomonadati</taxon>
        <taxon>Pseudomonadota</taxon>
        <taxon>Gammaproteobacteria</taxon>
        <taxon>Chromatiales</taxon>
        <taxon>Chromatiaceae</taxon>
        <taxon>Halochromatium</taxon>
    </lineage>
</organism>
<dbReference type="GO" id="GO:0005886">
    <property type="term" value="C:plasma membrane"/>
    <property type="evidence" value="ECO:0007669"/>
    <property type="project" value="TreeGrafter"/>
</dbReference>
<dbReference type="PANTHER" id="PTHR32309">
    <property type="entry name" value="TYROSINE-PROTEIN KINASE"/>
    <property type="match status" value="1"/>
</dbReference>
<dbReference type="PANTHER" id="PTHR32309:SF13">
    <property type="entry name" value="FERRIC ENTEROBACTIN TRANSPORT PROTEIN FEPE"/>
    <property type="match status" value="1"/>
</dbReference>
<evidence type="ECO:0000256" key="2">
    <source>
        <dbReference type="ARBA" id="ARBA00022840"/>
    </source>
</evidence>
<dbReference type="Gene3D" id="3.40.50.300">
    <property type="entry name" value="P-loop containing nucleotide triphosphate hydrolases"/>
    <property type="match status" value="1"/>
</dbReference>
<proteinExistence type="predicted"/>
<feature type="region of interest" description="Disordered" evidence="3">
    <location>
        <begin position="1"/>
        <end position="47"/>
    </location>
</feature>
<reference evidence="4" key="2">
    <citation type="journal article" date="2020" name="Microorganisms">
        <title>Osmotic Adaptation and Compatible Solute Biosynthesis of Phototrophic Bacteria as Revealed from Genome Analyses.</title>
        <authorList>
            <person name="Imhoff J.F."/>
            <person name="Rahn T."/>
            <person name="Kunzel S."/>
            <person name="Keller A."/>
            <person name="Neulinger S.C."/>
        </authorList>
    </citation>
    <scope>NUCLEOTIDE SEQUENCE</scope>
    <source>
        <strain evidence="4">DSM 11080</strain>
    </source>
</reference>
<dbReference type="SUPFAM" id="SSF52540">
    <property type="entry name" value="P-loop containing nucleoside triphosphate hydrolases"/>
    <property type="match status" value="1"/>
</dbReference>
<keyword evidence="4" id="KW-0418">Kinase</keyword>
<dbReference type="Proteomes" id="UP001296776">
    <property type="component" value="Unassembled WGS sequence"/>
</dbReference>
<evidence type="ECO:0000313" key="5">
    <source>
        <dbReference type="Proteomes" id="UP001296776"/>
    </source>
</evidence>
<keyword evidence="2" id="KW-0067">ATP-binding</keyword>
<comment type="caution">
    <text evidence="4">The sequence shown here is derived from an EMBL/GenBank/DDBJ whole genome shotgun (WGS) entry which is preliminary data.</text>
</comment>
<gene>
    <name evidence="4" type="ORF">CKO40_19385</name>
</gene>
<reference evidence="4" key="1">
    <citation type="submission" date="2017-08" db="EMBL/GenBank/DDBJ databases">
        <authorList>
            <person name="Imhoff J.F."/>
            <person name="Rahn T."/>
            <person name="Kuenzel S."/>
            <person name="Neulinger S.C."/>
        </authorList>
    </citation>
    <scope>NUCLEOTIDE SEQUENCE</scope>
    <source>
        <strain evidence="4">DSM 11080</strain>
    </source>
</reference>
<dbReference type="InterPro" id="IPR050445">
    <property type="entry name" value="Bact_polysacc_biosynth/exp"/>
</dbReference>
<feature type="compositionally biased region" description="Low complexity" evidence="3">
    <location>
        <begin position="26"/>
        <end position="39"/>
    </location>
</feature>
<dbReference type="InterPro" id="IPR005702">
    <property type="entry name" value="Wzc-like_C"/>
</dbReference>
<dbReference type="CDD" id="cd05387">
    <property type="entry name" value="BY-kinase"/>
    <property type="match status" value="1"/>
</dbReference>
<accession>A0AAJ0U7I5</accession>